<dbReference type="EC" id="2.7.11.1" evidence="3"/>
<comment type="similarity">
    <text evidence="2">Belongs to the protein kinase superfamily. CAMK Ser/Thr protein kinase family.</text>
</comment>
<evidence type="ECO:0000256" key="9">
    <source>
        <dbReference type="ARBA" id="ARBA00022777"/>
    </source>
</evidence>
<keyword evidence="8 16" id="KW-0547">Nucleotide-binding</keyword>
<protein>
    <recommendedName>
        <fullName evidence="14">Serine/threonine-protein kinase NIM1</fullName>
        <ecNumber evidence="3">2.7.11.1</ecNumber>
    </recommendedName>
    <alternativeName>
        <fullName evidence="15">NIM1 serine/threonine-protein kinase</fullName>
    </alternativeName>
</protein>
<evidence type="ECO:0000256" key="14">
    <source>
        <dbReference type="ARBA" id="ARBA00069491"/>
    </source>
</evidence>
<reference evidence="19" key="1">
    <citation type="submission" date="2021-06" db="EMBL/GenBank/DDBJ databases">
        <authorList>
            <consortium name="Wellcome Sanger Institute Data Sharing"/>
        </authorList>
    </citation>
    <scope>NUCLEOTIDE SEQUENCE [LARGE SCALE GENOMIC DNA]</scope>
</reference>
<keyword evidence="11" id="KW-0460">Magnesium</keyword>
<dbReference type="AlphaFoldDB" id="A0A8C4SRP9"/>
<dbReference type="InterPro" id="IPR008271">
    <property type="entry name" value="Ser/Thr_kinase_AS"/>
</dbReference>
<keyword evidence="7" id="KW-0479">Metal-binding</keyword>
<dbReference type="SMART" id="SM00220">
    <property type="entry name" value="S_TKc"/>
    <property type="match status" value="1"/>
</dbReference>
<sequence length="420" mass="46852">EMAPCNNTGGPAPTLCKGAMKAGTEKTETPLTLFQKVVHEVTHNEEISHQIRQGRHVGLYQLRGEIGRGNFSHVKMGVQVLLKEKVAVKILDKTRLDKKSQSFFSSEISCMEQLCHPNIIRLYEVLESPSHLYLMMEYAGGGELFTKIFTKGRLSEPESKHVFAQVVSAVKHMHDSNIVHRDLKAENIFYMTSHCVKVGDFGFSAVSGSNDLLHTFCGSPPYAAPELFRDKGYLGRYVDIWALGVLLYFMVTAAMPFHEENLGRLKCRILQGSYSIPSYVSEKCQRVIKGMLRPVPADRFSVAQICGSAWLKGVEFPKPYKRFELNPARRLDCRPLTAEEQIVKSVLVDMGITEAHMENSGSRGAVTGISRILIHRLQKRRSAEVLSSSANSLKKFSTRASWARNVSADGQTTSAICVIL</sequence>
<evidence type="ECO:0000256" key="2">
    <source>
        <dbReference type="ARBA" id="ARBA00006692"/>
    </source>
</evidence>
<comment type="catalytic activity">
    <reaction evidence="13">
        <text>L-seryl-[protein] + ATP = O-phospho-L-seryl-[protein] + ADP + H(+)</text>
        <dbReference type="Rhea" id="RHEA:17989"/>
        <dbReference type="Rhea" id="RHEA-COMP:9863"/>
        <dbReference type="Rhea" id="RHEA-COMP:11604"/>
        <dbReference type="ChEBI" id="CHEBI:15378"/>
        <dbReference type="ChEBI" id="CHEBI:29999"/>
        <dbReference type="ChEBI" id="CHEBI:30616"/>
        <dbReference type="ChEBI" id="CHEBI:83421"/>
        <dbReference type="ChEBI" id="CHEBI:456216"/>
        <dbReference type="EC" id="2.7.11.1"/>
    </reaction>
</comment>
<evidence type="ECO:0000256" key="10">
    <source>
        <dbReference type="ARBA" id="ARBA00022840"/>
    </source>
</evidence>
<dbReference type="Gene3D" id="1.10.510.10">
    <property type="entry name" value="Transferase(Phosphotransferase) domain 1"/>
    <property type="match status" value="1"/>
</dbReference>
<gene>
    <name evidence="19" type="primary">LOC114663185</name>
</gene>
<evidence type="ECO:0000256" key="6">
    <source>
        <dbReference type="ARBA" id="ARBA00022679"/>
    </source>
</evidence>
<comment type="cofactor">
    <cofactor evidence="1">
        <name>Mg(2+)</name>
        <dbReference type="ChEBI" id="CHEBI:18420"/>
    </cofactor>
</comment>
<evidence type="ECO:0000313" key="19">
    <source>
        <dbReference type="Ensembl" id="ENSECRP00000021700.1"/>
    </source>
</evidence>
<dbReference type="PANTHER" id="PTHR24346">
    <property type="entry name" value="MAP/MICROTUBULE AFFINITY-REGULATING KINASE"/>
    <property type="match status" value="1"/>
</dbReference>
<feature type="binding site" evidence="16">
    <location>
        <position position="89"/>
    </location>
    <ligand>
        <name>ATP</name>
        <dbReference type="ChEBI" id="CHEBI:30616"/>
    </ligand>
</feature>
<dbReference type="InterPro" id="IPR017441">
    <property type="entry name" value="Protein_kinase_ATP_BS"/>
</dbReference>
<dbReference type="InterPro" id="IPR000719">
    <property type="entry name" value="Prot_kinase_dom"/>
</dbReference>
<keyword evidence="5" id="KW-0597">Phosphoprotein</keyword>
<accession>A0A8C4SRP9</accession>
<keyword evidence="20" id="KW-1185">Reference proteome</keyword>
<keyword evidence="9" id="KW-0418">Kinase</keyword>
<dbReference type="GO" id="GO:0046872">
    <property type="term" value="F:metal ion binding"/>
    <property type="evidence" value="ECO:0007669"/>
    <property type="project" value="UniProtKB-KW"/>
</dbReference>
<reference evidence="19" key="3">
    <citation type="submission" date="2025-09" db="UniProtKB">
        <authorList>
            <consortium name="Ensembl"/>
        </authorList>
    </citation>
    <scope>IDENTIFICATION</scope>
</reference>
<evidence type="ECO:0000256" key="13">
    <source>
        <dbReference type="ARBA" id="ARBA00048679"/>
    </source>
</evidence>
<name>A0A8C4SRP9_ERPCA</name>
<evidence type="ECO:0000256" key="15">
    <source>
        <dbReference type="ARBA" id="ARBA00080118"/>
    </source>
</evidence>
<dbReference type="GeneTree" id="ENSGT00940000165287"/>
<dbReference type="GO" id="GO:0005524">
    <property type="term" value="F:ATP binding"/>
    <property type="evidence" value="ECO:0007669"/>
    <property type="project" value="UniProtKB-UniRule"/>
</dbReference>
<evidence type="ECO:0000256" key="17">
    <source>
        <dbReference type="RuleBase" id="RU000304"/>
    </source>
</evidence>
<dbReference type="PROSITE" id="PS50011">
    <property type="entry name" value="PROTEIN_KINASE_DOM"/>
    <property type="match status" value="1"/>
</dbReference>
<dbReference type="PROSITE" id="PS00107">
    <property type="entry name" value="PROTEIN_KINASE_ATP"/>
    <property type="match status" value="1"/>
</dbReference>
<dbReference type="GO" id="GO:0035556">
    <property type="term" value="P:intracellular signal transduction"/>
    <property type="evidence" value="ECO:0007669"/>
    <property type="project" value="TreeGrafter"/>
</dbReference>
<dbReference type="FunFam" id="1.10.510.10:FF:000346">
    <property type="entry name" value="Serine/threonine-protein kinase NIM1"/>
    <property type="match status" value="1"/>
</dbReference>
<evidence type="ECO:0000256" key="1">
    <source>
        <dbReference type="ARBA" id="ARBA00001946"/>
    </source>
</evidence>
<evidence type="ECO:0000256" key="5">
    <source>
        <dbReference type="ARBA" id="ARBA00022553"/>
    </source>
</evidence>
<evidence type="ECO:0000313" key="20">
    <source>
        <dbReference type="Proteomes" id="UP000694620"/>
    </source>
</evidence>
<keyword evidence="10 16" id="KW-0067">ATP-binding</keyword>
<dbReference type="GO" id="GO:0050321">
    <property type="term" value="F:tau-protein kinase activity"/>
    <property type="evidence" value="ECO:0007669"/>
    <property type="project" value="TreeGrafter"/>
</dbReference>
<dbReference type="Ensembl" id="ENSECRT00000022167.1">
    <property type="protein sequence ID" value="ENSECRP00000021700.1"/>
    <property type="gene ID" value="ENSECRG00000014645.1"/>
</dbReference>
<evidence type="ECO:0000256" key="11">
    <source>
        <dbReference type="ARBA" id="ARBA00022842"/>
    </source>
</evidence>
<dbReference type="GO" id="GO:0000226">
    <property type="term" value="P:microtubule cytoskeleton organization"/>
    <property type="evidence" value="ECO:0007669"/>
    <property type="project" value="TreeGrafter"/>
</dbReference>
<keyword evidence="6" id="KW-0808">Transferase</keyword>
<dbReference type="SUPFAM" id="SSF56112">
    <property type="entry name" value="Protein kinase-like (PK-like)"/>
    <property type="match status" value="1"/>
</dbReference>
<evidence type="ECO:0000256" key="16">
    <source>
        <dbReference type="PROSITE-ProRule" id="PRU10141"/>
    </source>
</evidence>
<proteinExistence type="inferred from homology"/>
<evidence type="ECO:0000256" key="4">
    <source>
        <dbReference type="ARBA" id="ARBA00022527"/>
    </source>
</evidence>
<dbReference type="GO" id="GO:0005737">
    <property type="term" value="C:cytoplasm"/>
    <property type="evidence" value="ECO:0007669"/>
    <property type="project" value="TreeGrafter"/>
</dbReference>
<feature type="domain" description="Protein kinase" evidence="18">
    <location>
        <begin position="60"/>
        <end position="311"/>
    </location>
</feature>
<evidence type="ECO:0000259" key="18">
    <source>
        <dbReference type="PROSITE" id="PS50011"/>
    </source>
</evidence>
<dbReference type="FunFam" id="3.30.200.20:FF:000003">
    <property type="entry name" value="Non-specific serine/threonine protein kinase"/>
    <property type="match status" value="1"/>
</dbReference>
<dbReference type="PROSITE" id="PS00108">
    <property type="entry name" value="PROTEIN_KINASE_ST"/>
    <property type="match status" value="1"/>
</dbReference>
<evidence type="ECO:0000256" key="3">
    <source>
        <dbReference type="ARBA" id="ARBA00012513"/>
    </source>
</evidence>
<dbReference type="InterPro" id="IPR011009">
    <property type="entry name" value="Kinase-like_dom_sf"/>
</dbReference>
<keyword evidence="4 17" id="KW-0723">Serine/threonine-protein kinase</keyword>
<dbReference type="Proteomes" id="UP000694620">
    <property type="component" value="Chromosome 12"/>
</dbReference>
<dbReference type="Pfam" id="PF00069">
    <property type="entry name" value="Pkinase"/>
    <property type="match status" value="1"/>
</dbReference>
<reference evidence="19" key="2">
    <citation type="submission" date="2025-08" db="UniProtKB">
        <authorList>
            <consortium name="Ensembl"/>
        </authorList>
    </citation>
    <scope>IDENTIFICATION</scope>
</reference>
<dbReference type="PANTHER" id="PTHR24346:SF29">
    <property type="entry name" value="SERINE_THREONINE-PROTEIN KINASE NIM1-LIKE"/>
    <property type="match status" value="1"/>
</dbReference>
<evidence type="ECO:0000256" key="12">
    <source>
        <dbReference type="ARBA" id="ARBA00047899"/>
    </source>
</evidence>
<comment type="catalytic activity">
    <reaction evidence="12">
        <text>L-threonyl-[protein] + ATP = O-phospho-L-threonyl-[protein] + ADP + H(+)</text>
        <dbReference type="Rhea" id="RHEA:46608"/>
        <dbReference type="Rhea" id="RHEA-COMP:11060"/>
        <dbReference type="Rhea" id="RHEA-COMP:11605"/>
        <dbReference type="ChEBI" id="CHEBI:15378"/>
        <dbReference type="ChEBI" id="CHEBI:30013"/>
        <dbReference type="ChEBI" id="CHEBI:30616"/>
        <dbReference type="ChEBI" id="CHEBI:61977"/>
        <dbReference type="ChEBI" id="CHEBI:456216"/>
        <dbReference type="EC" id="2.7.11.1"/>
    </reaction>
</comment>
<organism evidence="19 20">
    <name type="scientific">Erpetoichthys calabaricus</name>
    <name type="common">Rope fish</name>
    <name type="synonym">Calamoichthys calabaricus</name>
    <dbReference type="NCBI Taxonomy" id="27687"/>
    <lineage>
        <taxon>Eukaryota</taxon>
        <taxon>Metazoa</taxon>
        <taxon>Chordata</taxon>
        <taxon>Craniata</taxon>
        <taxon>Vertebrata</taxon>
        <taxon>Euteleostomi</taxon>
        <taxon>Actinopterygii</taxon>
        <taxon>Polypteriformes</taxon>
        <taxon>Polypteridae</taxon>
        <taxon>Erpetoichthys</taxon>
    </lineage>
</organism>
<evidence type="ECO:0000256" key="8">
    <source>
        <dbReference type="ARBA" id="ARBA00022741"/>
    </source>
</evidence>
<evidence type="ECO:0000256" key="7">
    <source>
        <dbReference type="ARBA" id="ARBA00022723"/>
    </source>
</evidence>